<proteinExistence type="predicted"/>
<evidence type="ECO:0008006" key="5">
    <source>
        <dbReference type="Google" id="ProtNLM"/>
    </source>
</evidence>
<name>A0ABY5W4B1_9ACTN</name>
<organism evidence="3 4">
    <name type="scientific">Dactylosporangium fulvum</name>
    <dbReference type="NCBI Taxonomy" id="53359"/>
    <lineage>
        <taxon>Bacteria</taxon>
        <taxon>Bacillati</taxon>
        <taxon>Actinomycetota</taxon>
        <taxon>Actinomycetes</taxon>
        <taxon>Micromonosporales</taxon>
        <taxon>Micromonosporaceae</taxon>
        <taxon>Dactylosporangium</taxon>
    </lineage>
</organism>
<protein>
    <recommendedName>
        <fullName evidence="5">Secreted protein</fullName>
    </recommendedName>
</protein>
<keyword evidence="4" id="KW-1185">Reference proteome</keyword>
<evidence type="ECO:0000256" key="2">
    <source>
        <dbReference type="SAM" id="Phobius"/>
    </source>
</evidence>
<reference evidence="3" key="1">
    <citation type="submission" date="2021-04" db="EMBL/GenBank/DDBJ databases">
        <authorList>
            <person name="Hartkoorn R.C."/>
            <person name="Beaudoing E."/>
            <person name="Hot D."/>
        </authorList>
    </citation>
    <scope>NUCLEOTIDE SEQUENCE</scope>
    <source>
        <strain evidence="3">NRRL B-16292</strain>
    </source>
</reference>
<keyword evidence="2" id="KW-1133">Transmembrane helix</keyword>
<gene>
    <name evidence="3" type="ORF">Dfulv_12030</name>
</gene>
<evidence type="ECO:0000313" key="4">
    <source>
        <dbReference type="Proteomes" id="UP001059617"/>
    </source>
</evidence>
<dbReference type="RefSeq" id="WP_259862910.1">
    <property type="nucleotide sequence ID" value="NZ_CP073720.1"/>
</dbReference>
<feature type="region of interest" description="Disordered" evidence="1">
    <location>
        <begin position="190"/>
        <end position="230"/>
    </location>
</feature>
<keyword evidence="2" id="KW-0472">Membrane</keyword>
<feature type="transmembrane region" description="Helical" evidence="2">
    <location>
        <begin position="6"/>
        <end position="28"/>
    </location>
</feature>
<evidence type="ECO:0000256" key="1">
    <source>
        <dbReference type="SAM" id="MobiDB-lite"/>
    </source>
</evidence>
<dbReference type="Proteomes" id="UP001059617">
    <property type="component" value="Chromosome"/>
</dbReference>
<accession>A0ABY5W4B1</accession>
<dbReference type="EMBL" id="CP073720">
    <property type="protein sequence ID" value="UWP84908.1"/>
    <property type="molecule type" value="Genomic_DNA"/>
</dbReference>
<reference evidence="3" key="2">
    <citation type="submission" date="2022-09" db="EMBL/GenBank/DDBJ databases">
        <title>Biosynthetic gene clusters of Dactylosporangioum fulvum.</title>
        <authorList>
            <person name="Caradec T."/>
        </authorList>
    </citation>
    <scope>NUCLEOTIDE SEQUENCE</scope>
    <source>
        <strain evidence="3">NRRL B-16292</strain>
    </source>
</reference>
<sequence>MREFVQQLPALLGVVVGVVMTYLLTAWGERARWRRERRIRWDADRMQAYVEYGNSVKRVVHVTRRLAVTRGLAGASEGVPLEDGLQELNQANAERTARWESVLLLGDAKTIAAARAWHQSVWQLEFFARGMLDGAEEWSRAYAEYEAARNEYYRCARTSLGVEGGELPATVWPPPWYSRYSAKVAAELRDAADADSGTERTAVPMPIPAPAQPSRPAASAPRNDPENVIP</sequence>
<evidence type="ECO:0000313" key="3">
    <source>
        <dbReference type="EMBL" id="UWP84908.1"/>
    </source>
</evidence>
<keyword evidence="2" id="KW-0812">Transmembrane</keyword>